<proteinExistence type="predicted"/>
<dbReference type="PANTHER" id="PTHR34818">
    <property type="entry name" value="PROTEIN BLI-3"/>
    <property type="match status" value="1"/>
</dbReference>
<feature type="domain" description="Pyridoxamine 5'-phosphate oxidase N-terminal" evidence="1">
    <location>
        <begin position="9"/>
        <end position="86"/>
    </location>
</feature>
<dbReference type="InterPro" id="IPR052917">
    <property type="entry name" value="Stress-Dev_Protein"/>
</dbReference>
<dbReference type="PANTHER" id="PTHR34818:SF1">
    <property type="entry name" value="PROTEIN BLI-3"/>
    <property type="match status" value="1"/>
</dbReference>
<name>A0A1F8BDF2_9BACT</name>
<reference evidence="2 3" key="1">
    <citation type="journal article" date="2016" name="Nat. Commun.">
        <title>Thousands of microbial genomes shed light on interconnected biogeochemical processes in an aquifer system.</title>
        <authorList>
            <person name="Anantharaman K."/>
            <person name="Brown C.T."/>
            <person name="Hug L.A."/>
            <person name="Sharon I."/>
            <person name="Castelle C.J."/>
            <person name="Probst A.J."/>
            <person name="Thomas B.C."/>
            <person name="Singh A."/>
            <person name="Wilkins M.J."/>
            <person name="Karaoz U."/>
            <person name="Brodie E.L."/>
            <person name="Williams K.H."/>
            <person name="Hubbard S.S."/>
            <person name="Banfield J.F."/>
        </authorList>
    </citation>
    <scope>NUCLEOTIDE SEQUENCE [LARGE SCALE GENOMIC DNA]</scope>
</reference>
<comment type="caution">
    <text evidence="2">The sequence shown here is derived from an EMBL/GenBank/DDBJ whole genome shotgun (WGS) entry which is preliminary data.</text>
</comment>
<dbReference type="EMBL" id="MGHE01000044">
    <property type="protein sequence ID" value="OGM61405.1"/>
    <property type="molecule type" value="Genomic_DNA"/>
</dbReference>
<dbReference type="SUPFAM" id="SSF50475">
    <property type="entry name" value="FMN-binding split barrel"/>
    <property type="match status" value="1"/>
</dbReference>
<dbReference type="AlphaFoldDB" id="A0A1F8BDF2"/>
<dbReference type="Gene3D" id="2.30.110.10">
    <property type="entry name" value="Electron Transport, Fmn-binding Protein, Chain A"/>
    <property type="match status" value="1"/>
</dbReference>
<evidence type="ECO:0000313" key="2">
    <source>
        <dbReference type="EMBL" id="OGM61405.1"/>
    </source>
</evidence>
<protein>
    <recommendedName>
        <fullName evidence="1">Pyridoxamine 5'-phosphate oxidase N-terminal domain-containing protein</fullName>
    </recommendedName>
</protein>
<dbReference type="InterPro" id="IPR011576">
    <property type="entry name" value="Pyridox_Oxase_N"/>
</dbReference>
<sequence>MSEEKKRVKILNFIKKEKIGVVSTVNSGGSPEAATMVVSQTDDLNLIFQTPNHYRKYQNLKKNPHVAVTFGFSIEEFITVQYEGTA</sequence>
<gene>
    <name evidence="2" type="ORF">A3A52_01040</name>
</gene>
<accession>A0A1F8BDF2</accession>
<evidence type="ECO:0000259" key="1">
    <source>
        <dbReference type="Pfam" id="PF01243"/>
    </source>
</evidence>
<dbReference type="Pfam" id="PF01243">
    <property type="entry name" value="PNPOx_N"/>
    <property type="match status" value="1"/>
</dbReference>
<dbReference type="Proteomes" id="UP000177060">
    <property type="component" value="Unassembled WGS sequence"/>
</dbReference>
<evidence type="ECO:0000313" key="3">
    <source>
        <dbReference type="Proteomes" id="UP000177060"/>
    </source>
</evidence>
<organism evidence="2 3">
    <name type="scientific">Candidatus Woesebacteria bacterium RIFCSPLOWO2_01_FULL_39_14</name>
    <dbReference type="NCBI Taxonomy" id="1802518"/>
    <lineage>
        <taxon>Bacteria</taxon>
        <taxon>Candidatus Woeseibacteriota</taxon>
    </lineage>
</organism>
<dbReference type="InterPro" id="IPR012349">
    <property type="entry name" value="Split_barrel_FMN-bd"/>
</dbReference>